<evidence type="ECO:0000313" key="3">
    <source>
        <dbReference type="EMBL" id="EDK38275.2"/>
    </source>
</evidence>
<keyword evidence="4" id="KW-1185">Reference proteome</keyword>
<name>A5DGH2_PICGU</name>
<dbReference type="STRING" id="294746.A5DGH2"/>
<accession>A5DGH2</accession>
<dbReference type="PANTHER" id="PTHR19918:SF5">
    <property type="entry name" value="MEIOSIS-SPECIFIC APC_C ACTIVATOR PROTEIN AMA1"/>
    <property type="match status" value="1"/>
</dbReference>
<sequence length="239" mass="27032">MQRSFAVDNSRFLASTSQPATFYTKEIELLLAQILDTRPTTLRVRRSSRFGLVDVSAPLLSSAPLHHLAAYLAEKNGCEKNEHVKKTSEVETVQYFQGIGLVDDFYLSLVSWSRKYDRRAVALGPNLYFWGGSAEGIDELKLEKYHLGHITCISYSRRDILLVCTARSYVVVYSQLLKKIVATTCLAGSYICCAEWLGNSNIVFTGNDKGVVCCLQVSEREIVVRRRIQFHEQQICGEY</sequence>
<dbReference type="PANTHER" id="PTHR19918">
    <property type="entry name" value="CELL DIVISION CYCLE 20 CDC20 FIZZY -RELATED"/>
    <property type="match status" value="1"/>
</dbReference>
<dbReference type="GO" id="GO:0005680">
    <property type="term" value="C:anaphase-promoting complex"/>
    <property type="evidence" value="ECO:0007669"/>
    <property type="project" value="TreeGrafter"/>
</dbReference>
<dbReference type="GO" id="GO:1990757">
    <property type="term" value="F:ubiquitin ligase activator activity"/>
    <property type="evidence" value="ECO:0007669"/>
    <property type="project" value="TreeGrafter"/>
</dbReference>
<dbReference type="GeneID" id="5126767"/>
<protein>
    <recommendedName>
        <fullName evidence="5">CNH domain-containing protein</fullName>
    </recommendedName>
</protein>
<organism evidence="3 4">
    <name type="scientific">Meyerozyma guilliermondii (strain ATCC 6260 / CBS 566 / DSM 6381 / JCM 1539 / NBRC 10279 / NRRL Y-324)</name>
    <name type="common">Yeast</name>
    <name type="synonym">Candida guilliermondii</name>
    <dbReference type="NCBI Taxonomy" id="294746"/>
    <lineage>
        <taxon>Eukaryota</taxon>
        <taxon>Fungi</taxon>
        <taxon>Dikarya</taxon>
        <taxon>Ascomycota</taxon>
        <taxon>Saccharomycotina</taxon>
        <taxon>Pichiomycetes</taxon>
        <taxon>Debaryomycetaceae</taxon>
        <taxon>Meyerozyma</taxon>
    </lineage>
</organism>
<dbReference type="EMBL" id="CH408157">
    <property type="protein sequence ID" value="EDK38275.2"/>
    <property type="molecule type" value="Genomic_DNA"/>
</dbReference>
<dbReference type="InterPro" id="IPR036322">
    <property type="entry name" value="WD40_repeat_dom_sf"/>
</dbReference>
<dbReference type="InterPro" id="IPR015943">
    <property type="entry name" value="WD40/YVTN_repeat-like_dom_sf"/>
</dbReference>
<dbReference type="HOGENOM" id="CLU_1161512_0_0_1"/>
<dbReference type="RefSeq" id="XP_001484644.2">
    <property type="nucleotide sequence ID" value="XM_001484594.1"/>
</dbReference>
<dbReference type="AlphaFoldDB" id="A5DGH2"/>
<dbReference type="Proteomes" id="UP000001997">
    <property type="component" value="Unassembled WGS sequence"/>
</dbReference>
<keyword evidence="2" id="KW-0677">Repeat</keyword>
<keyword evidence="1" id="KW-0853">WD repeat</keyword>
<dbReference type="Gene3D" id="2.130.10.10">
    <property type="entry name" value="YVTN repeat-like/Quinoprotein amine dehydrogenase"/>
    <property type="match status" value="1"/>
</dbReference>
<gene>
    <name evidence="3" type="ORF">PGUG_02373</name>
</gene>
<dbReference type="GO" id="GO:0010997">
    <property type="term" value="F:anaphase-promoting complex binding"/>
    <property type="evidence" value="ECO:0007669"/>
    <property type="project" value="InterPro"/>
</dbReference>
<dbReference type="InParanoid" id="A5DGH2"/>
<dbReference type="VEuPathDB" id="FungiDB:PGUG_02373"/>
<evidence type="ECO:0008006" key="5">
    <source>
        <dbReference type="Google" id="ProtNLM"/>
    </source>
</evidence>
<dbReference type="KEGG" id="pgu:PGUG_02373"/>
<proteinExistence type="predicted"/>
<dbReference type="SUPFAM" id="SSF50978">
    <property type="entry name" value="WD40 repeat-like"/>
    <property type="match status" value="1"/>
</dbReference>
<evidence type="ECO:0000256" key="1">
    <source>
        <dbReference type="ARBA" id="ARBA00022574"/>
    </source>
</evidence>
<dbReference type="GO" id="GO:0031145">
    <property type="term" value="P:anaphase-promoting complex-dependent catabolic process"/>
    <property type="evidence" value="ECO:0007669"/>
    <property type="project" value="TreeGrafter"/>
</dbReference>
<evidence type="ECO:0000313" key="4">
    <source>
        <dbReference type="Proteomes" id="UP000001997"/>
    </source>
</evidence>
<reference evidence="3 4" key="1">
    <citation type="journal article" date="2009" name="Nature">
        <title>Evolution of pathogenicity and sexual reproduction in eight Candida genomes.</title>
        <authorList>
            <person name="Butler G."/>
            <person name="Rasmussen M.D."/>
            <person name="Lin M.F."/>
            <person name="Santos M.A."/>
            <person name="Sakthikumar S."/>
            <person name="Munro C.A."/>
            <person name="Rheinbay E."/>
            <person name="Grabherr M."/>
            <person name="Forche A."/>
            <person name="Reedy J.L."/>
            <person name="Agrafioti I."/>
            <person name="Arnaud M.B."/>
            <person name="Bates S."/>
            <person name="Brown A.J."/>
            <person name="Brunke S."/>
            <person name="Costanzo M.C."/>
            <person name="Fitzpatrick D.A."/>
            <person name="de Groot P.W."/>
            <person name="Harris D."/>
            <person name="Hoyer L.L."/>
            <person name="Hube B."/>
            <person name="Klis F.M."/>
            <person name="Kodira C."/>
            <person name="Lennard N."/>
            <person name="Logue M.E."/>
            <person name="Martin R."/>
            <person name="Neiman A.M."/>
            <person name="Nikolaou E."/>
            <person name="Quail M.A."/>
            <person name="Quinn J."/>
            <person name="Santos M.C."/>
            <person name="Schmitzberger F.F."/>
            <person name="Sherlock G."/>
            <person name="Shah P."/>
            <person name="Silverstein K.A."/>
            <person name="Skrzypek M.S."/>
            <person name="Soll D."/>
            <person name="Staggs R."/>
            <person name="Stansfield I."/>
            <person name="Stumpf M.P."/>
            <person name="Sudbery P.E."/>
            <person name="Srikantha T."/>
            <person name="Zeng Q."/>
            <person name="Berman J."/>
            <person name="Berriman M."/>
            <person name="Heitman J."/>
            <person name="Gow N.A."/>
            <person name="Lorenz M.C."/>
            <person name="Birren B.W."/>
            <person name="Kellis M."/>
            <person name="Cuomo C.A."/>
        </authorList>
    </citation>
    <scope>NUCLEOTIDE SEQUENCE [LARGE SCALE GENOMIC DNA]</scope>
    <source>
        <strain evidence="4">ATCC 6260 / CBS 566 / DSM 6381 / JCM 1539 / NBRC 10279 / NRRL Y-324</strain>
    </source>
</reference>
<evidence type="ECO:0000256" key="2">
    <source>
        <dbReference type="ARBA" id="ARBA00022737"/>
    </source>
</evidence>
<dbReference type="GO" id="GO:1905786">
    <property type="term" value="P:positive regulation of anaphase-promoting complex-dependent catabolic process"/>
    <property type="evidence" value="ECO:0007669"/>
    <property type="project" value="TreeGrafter"/>
</dbReference>
<dbReference type="InterPro" id="IPR033010">
    <property type="entry name" value="Cdc20/Fizzy"/>
</dbReference>
<dbReference type="eggNOG" id="KOG0305">
    <property type="taxonomic scope" value="Eukaryota"/>
</dbReference>